<evidence type="ECO:0000313" key="2">
    <source>
        <dbReference type="EMBL" id="KAK3207209.1"/>
    </source>
</evidence>
<accession>A0AAN6LWX9</accession>
<dbReference type="InterPro" id="IPR010730">
    <property type="entry name" value="HET"/>
</dbReference>
<keyword evidence="3" id="KW-1185">Reference proteome</keyword>
<organism evidence="2 3">
    <name type="scientific">Pseudopithomyces chartarum</name>
    <dbReference type="NCBI Taxonomy" id="1892770"/>
    <lineage>
        <taxon>Eukaryota</taxon>
        <taxon>Fungi</taxon>
        <taxon>Dikarya</taxon>
        <taxon>Ascomycota</taxon>
        <taxon>Pezizomycotina</taxon>
        <taxon>Dothideomycetes</taxon>
        <taxon>Pleosporomycetidae</taxon>
        <taxon>Pleosporales</taxon>
        <taxon>Massarineae</taxon>
        <taxon>Didymosphaeriaceae</taxon>
        <taxon>Pseudopithomyces</taxon>
    </lineage>
</organism>
<dbReference type="Proteomes" id="UP001280581">
    <property type="component" value="Unassembled WGS sequence"/>
</dbReference>
<feature type="domain" description="Heterokaryon incompatibility" evidence="1">
    <location>
        <begin position="61"/>
        <end position="196"/>
    </location>
</feature>
<comment type="caution">
    <text evidence="2">The sequence shown here is derived from an EMBL/GenBank/DDBJ whole genome shotgun (WGS) entry which is preliminary data.</text>
</comment>
<proteinExistence type="predicted"/>
<protein>
    <recommendedName>
        <fullName evidence="1">Heterokaryon incompatibility domain-containing protein</fullName>
    </recommendedName>
</protein>
<dbReference type="Pfam" id="PF26639">
    <property type="entry name" value="Het-6_barrel"/>
    <property type="match status" value="1"/>
</dbReference>
<dbReference type="EMBL" id="WVTA01000009">
    <property type="protein sequence ID" value="KAK3207209.1"/>
    <property type="molecule type" value="Genomic_DNA"/>
</dbReference>
<dbReference type="PANTHER" id="PTHR24148:SF64">
    <property type="entry name" value="HETEROKARYON INCOMPATIBILITY DOMAIN-CONTAINING PROTEIN"/>
    <property type="match status" value="1"/>
</dbReference>
<gene>
    <name evidence="2" type="ORF">GRF29_103g218942</name>
</gene>
<dbReference type="InterPro" id="IPR052895">
    <property type="entry name" value="HetReg/Transcr_Mod"/>
</dbReference>
<dbReference type="PANTHER" id="PTHR24148">
    <property type="entry name" value="ANKYRIN REPEAT DOMAIN-CONTAINING PROTEIN 39 HOMOLOG-RELATED"/>
    <property type="match status" value="1"/>
</dbReference>
<evidence type="ECO:0000259" key="1">
    <source>
        <dbReference type="Pfam" id="PF06985"/>
    </source>
</evidence>
<dbReference type="Pfam" id="PF06985">
    <property type="entry name" value="HET"/>
    <property type="match status" value="1"/>
</dbReference>
<evidence type="ECO:0000313" key="3">
    <source>
        <dbReference type="Proteomes" id="UP001280581"/>
    </source>
</evidence>
<sequence length="867" mass="99461">MEMEPSTAGKLYQYLRLPKANLFYRILTLYPALDFSATIRVSLRNISVAYATVSSSSYGEFEALSYAWGDKNPTATIEFPDGSHLPIRENLESFLRYRRQHDHPLDLWIDAICINQDDAQEKSSQVQVMGRIYAIANRLSIWLGPPEDDSPFAIRSLLDFSGESAFVKLGSSVEENLAIEHLLSRAWWIRIWIVQEVALGGLGMRYTDMTVWCGPEQIPWHRLVLACARMHANRLNMRQTFPSVKKVLKLDVLASRRKDEFMELCKTKYSSRLLRYISEYRDHLASDPRDKIYALLGLWGDSCFGLKFAVECTPAPAVNYSHSVERIYTDFASWILDSTQSLEILSHCQSMNHSSARIRPDLPTWVPDWSCPLSTALLASGNDNDQPQIPWWSLPICDESGETQTLRYGGEDQVSLRKRADKILRPVPSSLHYIPEWAVDSLDPDGSLGVESFFKELQLRKDHLFFFPDESDRALGNEEEDMETILSRTQRHNERMLQKEILSEYVQNSSMLQLRQLSASGHTPSYIRIEGKELHVRGIFCDTIDGIGETFPEELEKEWTNSTLLMIQIGKCKHDVMEGNFKANPYISEQTKLEAFWRTIFAGQHAQDEKDLASWLPVVQAAWQLNKPVPTVLESGRLEHAEMGLMVNDVSHAFLKLEEGTYLYTAFDNNLKDDDSLTDSRWSPSDRRDYQRKFEELGAKWATQPYDLYHRPFNLPYVVPDPFWESRRIHDKVALKKSVHTRHRTIVESLDYSTREGRREVRRLMTKRIGEQPSREPICSNDAALVRYALGRRFFISKDGYFGLAPSSAREGDLVAVIYGAKVPLVLRRNGSAFEVVGESYVHGLMQGEAIEKWSLGTKESRRIVLV</sequence>
<reference evidence="2 3" key="1">
    <citation type="submission" date="2021-02" db="EMBL/GenBank/DDBJ databases">
        <title>Genome assembly of Pseudopithomyces chartarum.</title>
        <authorList>
            <person name="Jauregui R."/>
            <person name="Singh J."/>
            <person name="Voisey C."/>
        </authorList>
    </citation>
    <scope>NUCLEOTIDE SEQUENCE [LARGE SCALE GENOMIC DNA]</scope>
    <source>
        <strain evidence="2 3">AGR01</strain>
    </source>
</reference>
<dbReference type="AlphaFoldDB" id="A0AAN6LWX9"/>
<name>A0AAN6LWX9_9PLEO</name>